<dbReference type="SUPFAM" id="SSF54427">
    <property type="entry name" value="NTF2-like"/>
    <property type="match status" value="1"/>
</dbReference>
<comment type="caution">
    <text evidence="1">The sequence shown here is derived from an EMBL/GenBank/DDBJ whole genome shotgun (WGS) entry which is preliminary data.</text>
</comment>
<organism evidence="1 2">
    <name type="scientific">Parasulfitobacter algicola</name>
    <dbReference type="NCBI Taxonomy" id="2614809"/>
    <lineage>
        <taxon>Bacteria</taxon>
        <taxon>Pseudomonadati</taxon>
        <taxon>Pseudomonadota</taxon>
        <taxon>Alphaproteobacteria</taxon>
        <taxon>Rhodobacterales</taxon>
        <taxon>Roseobacteraceae</taxon>
        <taxon>Parasulfitobacter</taxon>
    </lineage>
</organism>
<keyword evidence="2" id="KW-1185">Reference proteome</keyword>
<protein>
    <submittedName>
        <fullName evidence="1">Ester cyclase</fullName>
    </submittedName>
</protein>
<dbReference type="Gene3D" id="3.10.450.50">
    <property type="match status" value="1"/>
</dbReference>
<evidence type="ECO:0000313" key="2">
    <source>
        <dbReference type="Proteomes" id="UP000777935"/>
    </source>
</evidence>
<dbReference type="InterPro" id="IPR009959">
    <property type="entry name" value="Cyclase_SnoaL-like"/>
</dbReference>
<dbReference type="Pfam" id="PF07366">
    <property type="entry name" value="SnoaL"/>
    <property type="match status" value="1"/>
</dbReference>
<name>A0ABX2IVU0_9RHOB</name>
<gene>
    <name evidence="1" type="ORF">HRQ87_19935</name>
</gene>
<dbReference type="Proteomes" id="UP000777935">
    <property type="component" value="Unassembled WGS sequence"/>
</dbReference>
<dbReference type="EMBL" id="JABUFE010000043">
    <property type="protein sequence ID" value="NSX57049.1"/>
    <property type="molecule type" value="Genomic_DNA"/>
</dbReference>
<reference evidence="1 2" key="1">
    <citation type="submission" date="2020-06" db="EMBL/GenBank/DDBJ databases">
        <title>Sulfitobacter algicola sp. nov., isolated from green algae.</title>
        <authorList>
            <person name="Wang C."/>
        </authorList>
    </citation>
    <scope>NUCLEOTIDE SEQUENCE [LARGE SCALE GENOMIC DNA]</scope>
    <source>
        <strain evidence="1 2">1151</strain>
    </source>
</reference>
<dbReference type="PANTHER" id="PTHR38436:SF1">
    <property type="entry name" value="ESTER CYCLASE"/>
    <property type="match status" value="1"/>
</dbReference>
<dbReference type="PANTHER" id="PTHR38436">
    <property type="entry name" value="POLYKETIDE CYCLASE SNOAL-LIKE DOMAIN"/>
    <property type="match status" value="1"/>
</dbReference>
<dbReference type="InterPro" id="IPR032710">
    <property type="entry name" value="NTF2-like_dom_sf"/>
</dbReference>
<sequence length="144" mass="15684">MHFYKDLCDLGNLFAVIASSGDATRFADLVAPSYINHNPYVEQGLEGVIGFFGHFMSAVPDLTVTAQSVIADVETQTVIGRYTYSGTHDGPFMGYAATGSAISMRSIDIWRVKNGKFVEHWDELNTLDLFQQIGAAQMLPATAA</sequence>
<proteinExistence type="predicted"/>
<dbReference type="RefSeq" id="WP_174140200.1">
    <property type="nucleotide sequence ID" value="NZ_JABUFE010000043.1"/>
</dbReference>
<evidence type="ECO:0000313" key="1">
    <source>
        <dbReference type="EMBL" id="NSX57049.1"/>
    </source>
</evidence>
<accession>A0ABX2IVU0</accession>